<name>A0A0R0GPE3_SOYBN</name>
<keyword evidence="5" id="KW-1185">Reference proteome</keyword>
<dbReference type="Gramene" id="KRH16821">
    <property type="protein sequence ID" value="KRH16821"/>
    <property type="gene ID" value="GLYMA_14G179700"/>
</dbReference>
<organism evidence="3">
    <name type="scientific">Glycine max</name>
    <name type="common">Soybean</name>
    <name type="synonym">Glycine hispida</name>
    <dbReference type="NCBI Taxonomy" id="3847"/>
    <lineage>
        <taxon>Eukaryota</taxon>
        <taxon>Viridiplantae</taxon>
        <taxon>Streptophyta</taxon>
        <taxon>Embryophyta</taxon>
        <taxon>Tracheophyta</taxon>
        <taxon>Spermatophyta</taxon>
        <taxon>Magnoliopsida</taxon>
        <taxon>eudicotyledons</taxon>
        <taxon>Gunneridae</taxon>
        <taxon>Pentapetalae</taxon>
        <taxon>rosids</taxon>
        <taxon>fabids</taxon>
        <taxon>Fabales</taxon>
        <taxon>Fabaceae</taxon>
        <taxon>Papilionoideae</taxon>
        <taxon>50 kb inversion clade</taxon>
        <taxon>NPAAA clade</taxon>
        <taxon>indigoferoid/millettioid clade</taxon>
        <taxon>Phaseoleae</taxon>
        <taxon>Glycine</taxon>
        <taxon>Glycine subgen. Soja</taxon>
    </lineage>
</organism>
<proteinExistence type="predicted"/>
<reference evidence="3" key="3">
    <citation type="submission" date="2018-07" db="EMBL/GenBank/DDBJ databases">
        <title>WGS assembly of Glycine max.</title>
        <authorList>
            <person name="Schmutz J."/>
            <person name="Cannon S."/>
            <person name="Schlueter J."/>
            <person name="Ma J."/>
            <person name="Mitros T."/>
            <person name="Nelson W."/>
            <person name="Hyten D."/>
            <person name="Song Q."/>
            <person name="Thelen J."/>
            <person name="Cheng J."/>
            <person name="Xu D."/>
            <person name="Hellsten U."/>
            <person name="May G."/>
            <person name="Yu Y."/>
            <person name="Sakurai T."/>
            <person name="Umezawa T."/>
            <person name="Bhattacharyya M."/>
            <person name="Sandhu D."/>
            <person name="Valliyodan B."/>
            <person name="Lindquist E."/>
            <person name="Peto M."/>
            <person name="Grant D."/>
            <person name="Shu S."/>
            <person name="Goodstein D."/>
            <person name="Barry K."/>
            <person name="Futrell-Griggs M."/>
            <person name="Abernathy B."/>
            <person name="Du J."/>
            <person name="Tian Z."/>
            <person name="Zhu L."/>
            <person name="Gill N."/>
            <person name="Joshi T."/>
            <person name="Libault M."/>
            <person name="Sethuraman A."/>
            <person name="Zhang X."/>
            <person name="Shinozaki K."/>
            <person name="Nguyen H."/>
            <person name="Wing R."/>
            <person name="Cregan P."/>
            <person name="Specht J."/>
            <person name="Grimwood J."/>
            <person name="Rokhsar D."/>
            <person name="Stacey G."/>
            <person name="Shoemaker R."/>
            <person name="Jackson S."/>
        </authorList>
    </citation>
    <scope>NUCLEOTIDE SEQUENCE</scope>
    <source>
        <tissue evidence="3">Callus</tissue>
    </source>
</reference>
<reference evidence="4" key="2">
    <citation type="submission" date="2018-02" db="UniProtKB">
        <authorList>
            <consortium name="EnsemblPlants"/>
        </authorList>
    </citation>
    <scope>IDENTIFICATION</scope>
    <source>
        <strain evidence="4">Williams 82</strain>
    </source>
</reference>
<evidence type="ECO:0000313" key="4">
    <source>
        <dbReference type="EnsemblPlants" id="KRH16821"/>
    </source>
</evidence>
<evidence type="ECO:0000259" key="2">
    <source>
        <dbReference type="Pfam" id="PF14111"/>
    </source>
</evidence>
<dbReference type="Pfam" id="PF14111">
    <property type="entry name" value="DUF4283"/>
    <property type="match status" value="1"/>
</dbReference>
<feature type="region of interest" description="Disordered" evidence="1">
    <location>
        <begin position="147"/>
        <end position="169"/>
    </location>
</feature>
<dbReference type="PANTHER" id="PTHR31286:SF171">
    <property type="entry name" value="CCHC-TYPE DOMAIN-CONTAINING PROTEIN"/>
    <property type="match status" value="1"/>
</dbReference>
<evidence type="ECO:0000256" key="1">
    <source>
        <dbReference type="SAM" id="MobiDB-lite"/>
    </source>
</evidence>
<dbReference type="EnsemblPlants" id="KRH16821">
    <property type="protein sequence ID" value="KRH16821"/>
    <property type="gene ID" value="GLYMA_14G179700"/>
</dbReference>
<dbReference type="InterPro" id="IPR040256">
    <property type="entry name" value="At4g02000-like"/>
</dbReference>
<dbReference type="Proteomes" id="UP000008827">
    <property type="component" value="Chromosome 14"/>
</dbReference>
<sequence>MAGCIIKLLAKSLGYNFMREKLRRLWKLKAGFEMLDIGNSFFTIKFDIEEDRIKVNQEDPWMIFDHYLTVRAWSGDLISQEAKIDTTMVCISFPGLYLFYYDESIILAMAATVGKPIKVDTNTKDVRRGRFARVCVEVDLTKPVSWAQDNKQTHAKNKRPRQSLNPSEAGVAQMMKNVIPFTKERQKNIEPLNVGG</sequence>
<gene>
    <name evidence="3" type="ORF">GLYMA_14G179700</name>
</gene>
<dbReference type="InterPro" id="IPR025558">
    <property type="entry name" value="DUF4283"/>
</dbReference>
<dbReference type="AlphaFoldDB" id="A0A0R0GPE3"/>
<accession>A0A0R0GPE3</accession>
<dbReference type="EMBL" id="CM000847">
    <property type="protein sequence ID" value="KRH16821.1"/>
    <property type="molecule type" value="Genomic_DNA"/>
</dbReference>
<feature type="domain" description="DUF4283" evidence="2">
    <location>
        <begin position="7"/>
        <end position="76"/>
    </location>
</feature>
<evidence type="ECO:0000313" key="3">
    <source>
        <dbReference type="EMBL" id="KRH16821.1"/>
    </source>
</evidence>
<reference evidence="3 4" key="1">
    <citation type="journal article" date="2010" name="Nature">
        <title>Genome sequence of the palaeopolyploid soybean.</title>
        <authorList>
            <person name="Schmutz J."/>
            <person name="Cannon S.B."/>
            <person name="Schlueter J."/>
            <person name="Ma J."/>
            <person name="Mitros T."/>
            <person name="Nelson W."/>
            <person name="Hyten D.L."/>
            <person name="Song Q."/>
            <person name="Thelen J.J."/>
            <person name="Cheng J."/>
            <person name="Xu D."/>
            <person name="Hellsten U."/>
            <person name="May G.D."/>
            <person name="Yu Y."/>
            <person name="Sakurai T."/>
            <person name="Umezawa T."/>
            <person name="Bhattacharyya M.K."/>
            <person name="Sandhu D."/>
            <person name="Valliyodan B."/>
            <person name="Lindquist E."/>
            <person name="Peto M."/>
            <person name="Grant D."/>
            <person name="Shu S."/>
            <person name="Goodstein D."/>
            <person name="Barry K."/>
            <person name="Futrell-Griggs M."/>
            <person name="Abernathy B."/>
            <person name="Du J."/>
            <person name="Tian Z."/>
            <person name="Zhu L."/>
            <person name="Gill N."/>
            <person name="Joshi T."/>
            <person name="Libault M."/>
            <person name="Sethuraman A."/>
            <person name="Zhang X.-C."/>
            <person name="Shinozaki K."/>
            <person name="Nguyen H.T."/>
            <person name="Wing R.A."/>
            <person name="Cregan P."/>
            <person name="Specht J."/>
            <person name="Grimwood J."/>
            <person name="Rokhsar D."/>
            <person name="Stacey G."/>
            <person name="Shoemaker R.C."/>
            <person name="Jackson S.A."/>
        </authorList>
    </citation>
    <scope>NUCLEOTIDE SEQUENCE</scope>
    <source>
        <strain evidence="4">cv. Williams 82</strain>
        <tissue evidence="3">Callus</tissue>
    </source>
</reference>
<dbReference type="InParanoid" id="A0A0R0GPE3"/>
<evidence type="ECO:0000313" key="5">
    <source>
        <dbReference type="Proteomes" id="UP000008827"/>
    </source>
</evidence>
<dbReference type="OMA" id="ARIERTM"/>
<dbReference type="PANTHER" id="PTHR31286">
    <property type="entry name" value="GLYCINE-RICH CELL WALL STRUCTURAL PROTEIN 1.8-LIKE"/>
    <property type="match status" value="1"/>
</dbReference>
<protein>
    <recommendedName>
        <fullName evidence="2">DUF4283 domain-containing protein</fullName>
    </recommendedName>
</protein>